<evidence type="ECO:0000256" key="2">
    <source>
        <dbReference type="ARBA" id="ARBA00022840"/>
    </source>
</evidence>
<sequence length="355" mass="40272">MAEAKTKSILYQGQQIQMIALRNITDNIRLERENVSLMSSVSNNHRLGDMVGKSKVMKRIFKKIIQLAASDEPVLISGEGGTGKKLAAHNIHLMSSRAKKACVLVNCSTLSDSLFEIAFFGYQKGAFKRAISNNAGFFEKANKGILLLDKIDTLSIKMQDKLLHVIETGEYRPLGGNIKNTRFRIISTTNKNLKYMVDQGKMLPDFFHFLNVLSLIKPPLRDRKEDIPTLVKFFVENNQSLNPNKGIITDCIMDKLIEYNWPGNVAELFNELKQYLTGKLDEKSANILPHKFVSISNLFFDLNENITLADAVARFEQCYIQQILDMNNGRKNKTSEILGVDPRTLYNKMNRKETS</sequence>
<dbReference type="Gene3D" id="3.40.50.300">
    <property type="entry name" value="P-loop containing nucleotide triphosphate hydrolases"/>
    <property type="match status" value="1"/>
</dbReference>
<reference evidence="7" key="1">
    <citation type="submission" date="2012-11" db="EMBL/GenBank/DDBJ databases">
        <authorList>
            <person name="Lucero-Rivera Y.E."/>
            <person name="Tovar-Ramirez D."/>
        </authorList>
    </citation>
    <scope>NUCLEOTIDE SEQUENCE [LARGE SCALE GENOMIC DNA]</scope>
    <source>
        <strain evidence="7">Araruama</strain>
    </source>
</reference>
<dbReference type="PROSITE" id="PS50045">
    <property type="entry name" value="SIGMA54_INTERACT_4"/>
    <property type="match status" value="1"/>
</dbReference>
<dbReference type="Pfam" id="PF25601">
    <property type="entry name" value="AAA_lid_14"/>
    <property type="match status" value="1"/>
</dbReference>
<evidence type="ECO:0000313" key="7">
    <source>
        <dbReference type="Proteomes" id="UP000189670"/>
    </source>
</evidence>
<dbReference type="Gene3D" id="1.10.8.60">
    <property type="match status" value="1"/>
</dbReference>
<dbReference type="InterPro" id="IPR058031">
    <property type="entry name" value="AAA_lid_NorR"/>
</dbReference>
<accession>A0A1V1P0D5</accession>
<evidence type="ECO:0000256" key="3">
    <source>
        <dbReference type="ARBA" id="ARBA00023015"/>
    </source>
</evidence>
<dbReference type="PROSITE" id="PS00676">
    <property type="entry name" value="SIGMA54_INTERACT_2"/>
    <property type="match status" value="1"/>
</dbReference>
<dbReference type="InterPro" id="IPR009057">
    <property type="entry name" value="Homeodomain-like_sf"/>
</dbReference>
<keyword evidence="4" id="KW-0804">Transcription</keyword>
<dbReference type="SUPFAM" id="SSF52540">
    <property type="entry name" value="P-loop containing nucleoside triphosphate hydrolases"/>
    <property type="match status" value="1"/>
</dbReference>
<gene>
    <name evidence="6" type="ORF">OMM_04658</name>
</gene>
<dbReference type="EMBL" id="ATBP01001012">
    <property type="protein sequence ID" value="ETR68268.1"/>
    <property type="molecule type" value="Genomic_DNA"/>
</dbReference>
<protein>
    <submittedName>
        <fullName evidence="6">Acetoacetate metabolism regulatory protein atoC</fullName>
    </submittedName>
</protein>
<feature type="domain" description="Sigma-54 factor interaction" evidence="5">
    <location>
        <begin position="50"/>
        <end position="277"/>
    </location>
</feature>
<proteinExistence type="predicted"/>
<keyword evidence="2" id="KW-0067">ATP-binding</keyword>
<dbReference type="PANTHER" id="PTHR32071">
    <property type="entry name" value="TRANSCRIPTIONAL REGULATORY PROTEIN"/>
    <property type="match status" value="1"/>
</dbReference>
<comment type="caution">
    <text evidence="6">The sequence shown here is derived from an EMBL/GenBank/DDBJ whole genome shotgun (WGS) entry which is preliminary data.</text>
</comment>
<dbReference type="GO" id="GO:0005524">
    <property type="term" value="F:ATP binding"/>
    <property type="evidence" value="ECO:0007669"/>
    <property type="project" value="UniProtKB-KW"/>
</dbReference>
<dbReference type="InterPro" id="IPR003593">
    <property type="entry name" value="AAA+_ATPase"/>
</dbReference>
<evidence type="ECO:0000259" key="5">
    <source>
        <dbReference type="PROSITE" id="PS50045"/>
    </source>
</evidence>
<evidence type="ECO:0000313" key="6">
    <source>
        <dbReference type="EMBL" id="ETR68268.1"/>
    </source>
</evidence>
<dbReference type="InterPro" id="IPR025943">
    <property type="entry name" value="Sigma_54_int_dom_ATP-bd_2"/>
</dbReference>
<organism evidence="6 7">
    <name type="scientific">Candidatus Magnetoglobus multicellularis str. Araruama</name>
    <dbReference type="NCBI Taxonomy" id="890399"/>
    <lineage>
        <taxon>Bacteria</taxon>
        <taxon>Pseudomonadati</taxon>
        <taxon>Thermodesulfobacteriota</taxon>
        <taxon>Desulfobacteria</taxon>
        <taxon>Desulfobacterales</taxon>
        <taxon>Desulfobacteraceae</taxon>
        <taxon>Candidatus Magnetoglobus</taxon>
    </lineage>
</organism>
<keyword evidence="3" id="KW-0805">Transcription regulation</keyword>
<name>A0A1V1P0D5_9BACT</name>
<dbReference type="Pfam" id="PF02954">
    <property type="entry name" value="HTH_8"/>
    <property type="match status" value="1"/>
</dbReference>
<dbReference type="Pfam" id="PF00158">
    <property type="entry name" value="Sigma54_activat"/>
    <property type="match status" value="1"/>
</dbReference>
<dbReference type="GO" id="GO:0006355">
    <property type="term" value="P:regulation of DNA-templated transcription"/>
    <property type="evidence" value="ECO:0007669"/>
    <property type="project" value="InterPro"/>
</dbReference>
<evidence type="ECO:0000256" key="4">
    <source>
        <dbReference type="ARBA" id="ARBA00023163"/>
    </source>
</evidence>
<dbReference type="CDD" id="cd00009">
    <property type="entry name" value="AAA"/>
    <property type="match status" value="1"/>
</dbReference>
<dbReference type="AlphaFoldDB" id="A0A1V1P0D5"/>
<dbReference type="InterPro" id="IPR002197">
    <property type="entry name" value="HTH_Fis"/>
</dbReference>
<dbReference type="GO" id="GO:0043565">
    <property type="term" value="F:sequence-specific DNA binding"/>
    <property type="evidence" value="ECO:0007669"/>
    <property type="project" value="InterPro"/>
</dbReference>
<evidence type="ECO:0000256" key="1">
    <source>
        <dbReference type="ARBA" id="ARBA00022741"/>
    </source>
</evidence>
<dbReference type="SMART" id="SM00382">
    <property type="entry name" value="AAA"/>
    <property type="match status" value="1"/>
</dbReference>
<dbReference type="Proteomes" id="UP000189670">
    <property type="component" value="Unassembled WGS sequence"/>
</dbReference>
<dbReference type="InterPro" id="IPR002078">
    <property type="entry name" value="Sigma_54_int"/>
</dbReference>
<keyword evidence="1" id="KW-0547">Nucleotide-binding</keyword>
<dbReference type="InterPro" id="IPR027417">
    <property type="entry name" value="P-loop_NTPase"/>
</dbReference>
<dbReference type="Gene3D" id="1.10.10.60">
    <property type="entry name" value="Homeodomain-like"/>
    <property type="match status" value="1"/>
</dbReference>
<dbReference type="SUPFAM" id="SSF46689">
    <property type="entry name" value="Homeodomain-like"/>
    <property type="match status" value="1"/>
</dbReference>